<name>A0A8J8NYJ0_HALGN</name>
<gene>
    <name evidence="2" type="ORF">FGO68_gene1946</name>
</gene>
<evidence type="ECO:0000313" key="3">
    <source>
        <dbReference type="Proteomes" id="UP000785679"/>
    </source>
</evidence>
<sequence>MNKLLEVNRDLREIPDPRIRSREYYIQKIMVTHNYDRENAEKYYEYMKYQRATITLGVACGTVGALYMRPLQKNLENYNALFRKTWMRVPLYAAAFGCFYYGGTQLPGRLFPKFTPSKFHGIDHAYYTSSQDVVSKFRLFESHETPSEHDGVTSYLSVYTTEPLTKNEMIDSIALNALKEFDLGKMFQVKRAGKDKNDLFWSFGKVHGLENLAFADPEEVRATRGNPVKIQKIVDKVDGYPAVESFEHLVGQVQGALKEYREKVEQLGMNPSDQKKILSLPFYLTKRSQLPEPRRGQKEFDLFTEMTGGKNWYHGANVKIDEEYKITEFDYENYFDQSLLPKKATESEEFRKLIKVLNLFSETEHERHEQQKESFKKLMPILRTLTAPEQEAFIHKLRNSGRSLGDVEGLLSEMAFHDIEEKLAKLSEEENYNAKNRYRLQKTKLDYAEKKRQPIDESKMKDVLRNQPAFKAAIDQEIGNYESVRRNPQFENGVLTYLNEATYGEMRDLVRDVGINSDNLTFMNVGDLQKKRDQLFVHGSDHNFGYLMNALFTPLDMTDYENTFVGFNEIGGGLPINTPQLLRPVIEEPWPQSHGLVALEPVEKRPLLARSKLHKELLEAKIAEAEADGDEDEDEEEGGEEEEEAEGEEAEEEAGEEEETVEEEYPPKERIEHLPLEDRYFQRGEKLRGKFNEVELDSFMKLLNIKPHKQWQDTTTHHYKLGAHTYEDDSQHLDPAFHILAEVERQHQERIAVEEFRKGSEVKFELSKRPAHYNYRF</sequence>
<feature type="compositionally biased region" description="Acidic residues" evidence="1">
    <location>
        <begin position="625"/>
        <end position="664"/>
    </location>
</feature>
<dbReference type="Proteomes" id="UP000785679">
    <property type="component" value="Unassembled WGS sequence"/>
</dbReference>
<dbReference type="EMBL" id="RRYP01003240">
    <property type="protein sequence ID" value="TNV83993.1"/>
    <property type="molecule type" value="Genomic_DNA"/>
</dbReference>
<feature type="region of interest" description="Disordered" evidence="1">
    <location>
        <begin position="623"/>
        <end position="673"/>
    </location>
</feature>
<evidence type="ECO:0000256" key="1">
    <source>
        <dbReference type="SAM" id="MobiDB-lite"/>
    </source>
</evidence>
<dbReference type="AlphaFoldDB" id="A0A8J8NYJ0"/>
<comment type="caution">
    <text evidence="2">The sequence shown here is derived from an EMBL/GenBank/DDBJ whole genome shotgun (WGS) entry which is preliminary data.</text>
</comment>
<reference evidence="2" key="1">
    <citation type="submission" date="2019-06" db="EMBL/GenBank/DDBJ databases">
        <authorList>
            <person name="Zheng W."/>
        </authorList>
    </citation>
    <scope>NUCLEOTIDE SEQUENCE</scope>
    <source>
        <strain evidence="2">QDHG01</strain>
    </source>
</reference>
<proteinExistence type="predicted"/>
<evidence type="ECO:0000313" key="2">
    <source>
        <dbReference type="EMBL" id="TNV83993.1"/>
    </source>
</evidence>
<organism evidence="2 3">
    <name type="scientific">Halteria grandinella</name>
    <dbReference type="NCBI Taxonomy" id="5974"/>
    <lineage>
        <taxon>Eukaryota</taxon>
        <taxon>Sar</taxon>
        <taxon>Alveolata</taxon>
        <taxon>Ciliophora</taxon>
        <taxon>Intramacronucleata</taxon>
        <taxon>Spirotrichea</taxon>
        <taxon>Stichotrichia</taxon>
        <taxon>Sporadotrichida</taxon>
        <taxon>Halteriidae</taxon>
        <taxon>Halteria</taxon>
    </lineage>
</organism>
<dbReference type="OrthoDB" id="310796at2759"/>
<keyword evidence="3" id="KW-1185">Reference proteome</keyword>
<protein>
    <submittedName>
        <fullName evidence="2">Uncharacterized protein</fullName>
    </submittedName>
</protein>
<accession>A0A8J8NYJ0</accession>